<dbReference type="EMBL" id="CAJMWT010005732">
    <property type="protein sequence ID" value="CAE6508990.1"/>
    <property type="molecule type" value="Genomic_DNA"/>
</dbReference>
<protein>
    <recommendedName>
        <fullName evidence="3">Magnesium-dependent phosphatase-1</fullName>
    </recommendedName>
</protein>
<dbReference type="NCBIfam" id="TIGR01685">
    <property type="entry name" value="MDP-1"/>
    <property type="match status" value="1"/>
</dbReference>
<dbReference type="AlphaFoldDB" id="A0A8H3D1Y6"/>
<evidence type="ECO:0008006" key="3">
    <source>
        <dbReference type="Google" id="ProtNLM"/>
    </source>
</evidence>
<dbReference type="SFLD" id="SFLDS00003">
    <property type="entry name" value="Haloacid_Dehalogenase"/>
    <property type="match status" value="1"/>
</dbReference>
<organism evidence="1 2">
    <name type="scientific">Rhizoctonia solani</name>
    <dbReference type="NCBI Taxonomy" id="456999"/>
    <lineage>
        <taxon>Eukaryota</taxon>
        <taxon>Fungi</taxon>
        <taxon>Dikarya</taxon>
        <taxon>Basidiomycota</taxon>
        <taxon>Agaricomycotina</taxon>
        <taxon>Agaricomycetes</taxon>
        <taxon>Cantharellales</taxon>
        <taxon>Ceratobasidiaceae</taxon>
        <taxon>Rhizoctonia</taxon>
    </lineage>
</organism>
<dbReference type="InterPro" id="IPR010036">
    <property type="entry name" value="MDP_1_eu_arc"/>
</dbReference>
<dbReference type="SUPFAM" id="SSF56784">
    <property type="entry name" value="HAD-like"/>
    <property type="match status" value="1"/>
</dbReference>
<gene>
    <name evidence="1" type="ORF">RDB_LOCUS149804</name>
</gene>
<dbReference type="PANTHER" id="PTHR17901:SF14">
    <property type="entry name" value="MAGNESIUM-DEPENDENT PHOSPHATASE 1"/>
    <property type="match status" value="1"/>
</dbReference>
<dbReference type="Gene3D" id="3.40.50.1000">
    <property type="entry name" value="HAD superfamily/HAD-like"/>
    <property type="match status" value="1"/>
</dbReference>
<comment type="caution">
    <text evidence="1">The sequence shown here is derived from an EMBL/GenBank/DDBJ whole genome shotgun (WGS) entry which is preliminary data.</text>
</comment>
<dbReference type="PANTHER" id="PTHR17901">
    <property type="entry name" value="MAGNESIUM-DEPENDENT PHOSPHATASE 1 MDP1"/>
    <property type="match status" value="1"/>
</dbReference>
<dbReference type="SFLD" id="SFLDG01129">
    <property type="entry name" value="C1.5:_HAD__Beta-PGM__Phosphata"/>
    <property type="match status" value="1"/>
</dbReference>
<evidence type="ECO:0000313" key="1">
    <source>
        <dbReference type="EMBL" id="CAE6508990.1"/>
    </source>
</evidence>
<evidence type="ECO:0000313" key="2">
    <source>
        <dbReference type="Proteomes" id="UP000663843"/>
    </source>
</evidence>
<name>A0A8H3D1Y6_9AGAM</name>
<dbReference type="InterPro" id="IPR023214">
    <property type="entry name" value="HAD_sf"/>
</dbReference>
<dbReference type="SFLD" id="SFLDG01131">
    <property type="entry name" value="C1.5.2:_MDP_Like"/>
    <property type="match status" value="1"/>
</dbReference>
<reference evidence="1" key="1">
    <citation type="submission" date="2021-01" db="EMBL/GenBank/DDBJ databases">
        <authorList>
            <person name="Kaushik A."/>
        </authorList>
    </citation>
    <scope>NUCLEOTIDE SEQUENCE</scope>
    <source>
        <strain evidence="1">AG2-2IIIB</strain>
    </source>
</reference>
<dbReference type="Proteomes" id="UP000663843">
    <property type="component" value="Unassembled WGS sequence"/>
</dbReference>
<sequence length="198" mass="22670">MTSPSEASERMPQLIAFDLDYTLWELWVDTSVSPPFKRDGNRINQATDKYGMPISFYKDVPRILQHLVDAKCHIAACSRTTAKNEARQLLTLLLLPSPPGSSSSTPRRAIEFFDTLEIYPGSKLRHFKALNRKTGIPYEEMLFFDDEVRNKEVESLGVAMQLVQDGMSWRVFQQGLELWRTRQATSDKSEHVVAEESE</sequence>
<dbReference type="InterPro" id="IPR036412">
    <property type="entry name" value="HAD-like_sf"/>
</dbReference>
<proteinExistence type="predicted"/>
<dbReference type="InterPro" id="IPR010033">
    <property type="entry name" value="HAD_SF_ppase_IIIC"/>
</dbReference>
<dbReference type="GO" id="GO:0003993">
    <property type="term" value="F:acid phosphatase activity"/>
    <property type="evidence" value="ECO:0007669"/>
    <property type="project" value="TreeGrafter"/>
</dbReference>
<dbReference type="NCBIfam" id="TIGR01681">
    <property type="entry name" value="HAD-SF-IIIC"/>
    <property type="match status" value="1"/>
</dbReference>
<dbReference type="Pfam" id="PF12689">
    <property type="entry name" value="Acid_PPase"/>
    <property type="match status" value="1"/>
</dbReference>
<accession>A0A8H3D1Y6</accession>